<gene>
    <name evidence="2" type="ORF">JYA63_16005</name>
</gene>
<dbReference type="RefSeq" id="WP_205726574.1">
    <property type="nucleotide sequence ID" value="NZ_JAFHKR010000039.1"/>
</dbReference>
<proteinExistence type="predicted"/>
<evidence type="ECO:0000313" key="2">
    <source>
        <dbReference type="EMBL" id="MBN3555782.1"/>
    </source>
</evidence>
<evidence type="ECO:0000313" key="3">
    <source>
        <dbReference type="Proteomes" id="UP001296923"/>
    </source>
</evidence>
<evidence type="ECO:0008006" key="4">
    <source>
        <dbReference type="Google" id="ProtNLM"/>
    </source>
</evidence>
<evidence type="ECO:0000256" key="1">
    <source>
        <dbReference type="SAM" id="Phobius"/>
    </source>
</evidence>
<dbReference type="Proteomes" id="UP001296923">
    <property type="component" value="Unassembled WGS sequence"/>
</dbReference>
<sequence>MKRLRLRLIYNLFIILITLVIGFFYFPSSQSQFAFIVSGIGFFFTLGLIIPKTKRNLRLGFMIAFFLTFSMVFAISYFK</sequence>
<keyword evidence="3" id="KW-1185">Reference proteome</keyword>
<dbReference type="EMBL" id="JAFHKR010000039">
    <property type="protein sequence ID" value="MBN3555782.1"/>
    <property type="molecule type" value="Genomic_DNA"/>
</dbReference>
<keyword evidence="1" id="KW-1133">Transmembrane helix</keyword>
<feature type="transmembrane region" description="Helical" evidence="1">
    <location>
        <begin position="57"/>
        <end position="78"/>
    </location>
</feature>
<protein>
    <recommendedName>
        <fullName evidence="4">DUF3953 domain-containing protein</fullName>
    </recommendedName>
</protein>
<feature type="transmembrane region" description="Helical" evidence="1">
    <location>
        <begin position="32"/>
        <end position="50"/>
    </location>
</feature>
<keyword evidence="1" id="KW-0812">Transmembrane</keyword>
<keyword evidence="1" id="KW-0472">Membrane</keyword>
<organism evidence="2 3">
    <name type="scientific">Fictibacillus nanhaiensis</name>
    <dbReference type="NCBI Taxonomy" id="742169"/>
    <lineage>
        <taxon>Bacteria</taxon>
        <taxon>Bacillati</taxon>
        <taxon>Bacillota</taxon>
        <taxon>Bacilli</taxon>
        <taxon>Bacillales</taxon>
        <taxon>Fictibacillaceae</taxon>
        <taxon>Fictibacillus</taxon>
    </lineage>
</organism>
<comment type="caution">
    <text evidence="2">The sequence shown here is derived from an EMBL/GenBank/DDBJ whole genome shotgun (WGS) entry which is preliminary data.</text>
</comment>
<accession>A0ABS2ZTE7</accession>
<feature type="transmembrane region" description="Helical" evidence="1">
    <location>
        <begin position="7"/>
        <end position="26"/>
    </location>
</feature>
<name>A0ABS2ZTE7_9BACL</name>
<reference evidence="2 3" key="1">
    <citation type="submission" date="2021-01" db="EMBL/GenBank/DDBJ databases">
        <title>Genome Sequencing of Type Strains.</title>
        <authorList>
            <person name="Lemaire J.F."/>
            <person name="Inderbitzin P."/>
            <person name="Collins S.B."/>
            <person name="Wespe N."/>
            <person name="Knight-Connoni V."/>
        </authorList>
    </citation>
    <scope>NUCLEOTIDE SEQUENCE [LARGE SCALE GENOMIC DNA]</scope>
    <source>
        <strain evidence="2 3">DSM 23009</strain>
    </source>
</reference>